<accession>A0A8D8WHQ8</accession>
<sequence>MDHHIHHSPNIRDVGIVGLMPKIKLFDLTFANIGNVTVTVTSYRLGSDGHPIVFSFFFFNKLILMANCHMNCPCLDISRHVLLLVLMASRFLVPMSHTIS</sequence>
<organism evidence="1">
    <name type="scientific">Cacopsylla melanoneura</name>
    <dbReference type="NCBI Taxonomy" id="428564"/>
    <lineage>
        <taxon>Eukaryota</taxon>
        <taxon>Metazoa</taxon>
        <taxon>Ecdysozoa</taxon>
        <taxon>Arthropoda</taxon>
        <taxon>Hexapoda</taxon>
        <taxon>Insecta</taxon>
        <taxon>Pterygota</taxon>
        <taxon>Neoptera</taxon>
        <taxon>Paraneoptera</taxon>
        <taxon>Hemiptera</taxon>
        <taxon>Sternorrhyncha</taxon>
        <taxon>Psylloidea</taxon>
        <taxon>Psyllidae</taxon>
        <taxon>Psyllinae</taxon>
        <taxon>Cacopsylla</taxon>
    </lineage>
</organism>
<dbReference type="AlphaFoldDB" id="A0A8D8WHQ8"/>
<evidence type="ECO:0000313" key="1">
    <source>
        <dbReference type="EMBL" id="CAG6658369.1"/>
    </source>
</evidence>
<name>A0A8D8WHQ8_9HEMI</name>
<protein>
    <submittedName>
        <fullName evidence="1">Uncharacterized protein</fullName>
    </submittedName>
</protein>
<reference evidence="1" key="1">
    <citation type="submission" date="2021-05" db="EMBL/GenBank/DDBJ databases">
        <authorList>
            <person name="Alioto T."/>
            <person name="Alioto T."/>
            <person name="Gomez Garrido J."/>
        </authorList>
    </citation>
    <scope>NUCLEOTIDE SEQUENCE</scope>
</reference>
<dbReference type="EMBL" id="HBUF01190975">
    <property type="protein sequence ID" value="CAG6658369.1"/>
    <property type="molecule type" value="Transcribed_RNA"/>
</dbReference>
<proteinExistence type="predicted"/>